<feature type="compositionally biased region" description="Polar residues" evidence="2">
    <location>
        <begin position="63"/>
        <end position="72"/>
    </location>
</feature>
<organism evidence="4 5">
    <name type="scientific">Actinomadura montaniterrae</name>
    <dbReference type="NCBI Taxonomy" id="1803903"/>
    <lineage>
        <taxon>Bacteria</taxon>
        <taxon>Bacillati</taxon>
        <taxon>Actinomycetota</taxon>
        <taxon>Actinomycetes</taxon>
        <taxon>Streptosporangiales</taxon>
        <taxon>Thermomonosporaceae</taxon>
        <taxon>Actinomadura</taxon>
    </lineage>
</organism>
<evidence type="ECO:0000256" key="1">
    <source>
        <dbReference type="PROSITE-ProRule" id="PRU01248"/>
    </source>
</evidence>
<dbReference type="Proteomes" id="UP000483004">
    <property type="component" value="Unassembled WGS sequence"/>
</dbReference>
<dbReference type="InterPro" id="IPR044068">
    <property type="entry name" value="CB"/>
</dbReference>
<dbReference type="GO" id="GO:0003677">
    <property type="term" value="F:DNA binding"/>
    <property type="evidence" value="ECO:0007669"/>
    <property type="project" value="UniProtKB-UniRule"/>
</dbReference>
<protein>
    <recommendedName>
        <fullName evidence="3">Core-binding (CB) domain-containing protein</fullName>
    </recommendedName>
</protein>
<reference evidence="4 5" key="1">
    <citation type="submission" date="2019-09" db="EMBL/GenBank/DDBJ databases">
        <title>Actinomadura physcomitrii sp. nov., a novel actinomycete isolated from moss [Physcomitrium sphaericum (Ludw) Fuernr].</title>
        <authorList>
            <person name="Liu C."/>
            <person name="Zhuang X."/>
        </authorList>
    </citation>
    <scope>NUCLEOTIDE SEQUENCE [LARGE SCALE GENOMIC DNA]</scope>
    <source>
        <strain evidence="4 5">CYP1-1B</strain>
    </source>
</reference>
<dbReference type="InterPro" id="IPR011010">
    <property type="entry name" value="DNA_brk_join_enz"/>
</dbReference>
<feature type="domain" description="Core-binding (CB)" evidence="3">
    <location>
        <begin position="103"/>
        <end position="185"/>
    </location>
</feature>
<dbReference type="OrthoDB" id="4137935at2"/>
<dbReference type="RefSeq" id="WP_151539636.1">
    <property type="nucleotide sequence ID" value="NZ_WBMR01000018.1"/>
</dbReference>
<dbReference type="EMBL" id="WBMR01000018">
    <property type="protein sequence ID" value="KAB2384856.1"/>
    <property type="molecule type" value="Genomic_DNA"/>
</dbReference>
<evidence type="ECO:0000259" key="3">
    <source>
        <dbReference type="PROSITE" id="PS51900"/>
    </source>
</evidence>
<name>A0A6L3VY75_9ACTN</name>
<accession>A0A6L3VY75</accession>
<feature type="region of interest" description="Disordered" evidence="2">
    <location>
        <begin position="63"/>
        <end position="92"/>
    </location>
</feature>
<dbReference type="PROSITE" id="PS51900">
    <property type="entry name" value="CB"/>
    <property type="match status" value="1"/>
</dbReference>
<dbReference type="SUPFAM" id="SSF56349">
    <property type="entry name" value="DNA breaking-rejoining enzymes"/>
    <property type="match status" value="1"/>
</dbReference>
<comment type="caution">
    <text evidence="4">The sequence shown here is derived from an EMBL/GenBank/DDBJ whole genome shotgun (WGS) entry which is preliminary data.</text>
</comment>
<evidence type="ECO:0000256" key="2">
    <source>
        <dbReference type="SAM" id="MobiDB-lite"/>
    </source>
</evidence>
<proteinExistence type="predicted"/>
<evidence type="ECO:0000313" key="5">
    <source>
        <dbReference type="Proteomes" id="UP000483004"/>
    </source>
</evidence>
<gene>
    <name evidence="4" type="ORF">F9B16_09515</name>
</gene>
<feature type="region of interest" description="Disordered" evidence="2">
    <location>
        <begin position="1"/>
        <end position="27"/>
    </location>
</feature>
<keyword evidence="5" id="KW-1185">Reference proteome</keyword>
<keyword evidence="1" id="KW-0238">DNA-binding</keyword>
<evidence type="ECO:0000313" key="4">
    <source>
        <dbReference type="EMBL" id="KAB2384856.1"/>
    </source>
</evidence>
<dbReference type="AlphaFoldDB" id="A0A6L3VY75"/>
<sequence length="289" mass="31438">MTDPALPDSDFPDSEPQDRASRAPVGSRAHVTIGGLVPYAPDEAEAIRAQMHTILGDQMEQLAQAQLSSRPAASSDGGGHRPAHHDQCGHDDQCEHCLRPPTPTWEELTVAWLLTKKPSSRASYLRTLQQWLSRTYYPHVPDRETTEIWLEYLPNQGPGRSRLGVAASTLAARRGLLSSWYNFLIEHGASDHNPAADIRLGKGPVRARRPVAPYSLAASAVLVEHALGRAERLGSESAWRDAALVTALYYTTVAVPVLLAADLAETIGVADTDTPSHDGWAATTRMCRC</sequence>